<proteinExistence type="predicted"/>
<sequence>MDLRAMGLPEGSGRLFFLRGDSEAKIRSNGQVTLVFSATDSTLEAYHVTLEDLLEFAGVLEGKLGYNVRVVSPRGTPEERDE</sequence>
<dbReference type="EMBL" id="LHXV01000013">
    <property type="protein sequence ID" value="KXB01417.1"/>
    <property type="molecule type" value="Genomic_DNA"/>
</dbReference>
<dbReference type="AlphaFoldDB" id="A0A133V4S5"/>
<gene>
    <name evidence="1" type="ORF">AKJ41_01605</name>
</gene>
<evidence type="ECO:0000313" key="2">
    <source>
        <dbReference type="Proteomes" id="UP000070344"/>
    </source>
</evidence>
<organism evidence="1 2">
    <name type="scientific">candidate division MSBL1 archaeon SCGC-AAA259O05</name>
    <dbReference type="NCBI Taxonomy" id="1698271"/>
    <lineage>
        <taxon>Archaea</taxon>
        <taxon>Methanobacteriati</taxon>
        <taxon>Methanobacteriota</taxon>
        <taxon>candidate division MSBL1</taxon>
    </lineage>
</organism>
<name>A0A133V4S5_9EURY</name>
<keyword evidence="2" id="KW-1185">Reference proteome</keyword>
<protein>
    <submittedName>
        <fullName evidence="1">Uncharacterized protein</fullName>
    </submittedName>
</protein>
<evidence type="ECO:0000313" key="1">
    <source>
        <dbReference type="EMBL" id="KXB01417.1"/>
    </source>
</evidence>
<reference evidence="1 2" key="1">
    <citation type="journal article" date="2016" name="Sci. Rep.">
        <title>Metabolic traits of an uncultured archaeal lineage -MSBL1- from brine pools of the Red Sea.</title>
        <authorList>
            <person name="Mwirichia R."/>
            <person name="Alam I."/>
            <person name="Rashid M."/>
            <person name="Vinu M."/>
            <person name="Ba-Alawi W."/>
            <person name="Anthony Kamau A."/>
            <person name="Kamanda Ngugi D."/>
            <person name="Goker M."/>
            <person name="Klenk H.P."/>
            <person name="Bajic V."/>
            <person name="Stingl U."/>
        </authorList>
    </citation>
    <scope>NUCLEOTIDE SEQUENCE [LARGE SCALE GENOMIC DNA]</scope>
    <source>
        <strain evidence="1">SCGC-AAA259O05</strain>
    </source>
</reference>
<dbReference type="Proteomes" id="UP000070344">
    <property type="component" value="Unassembled WGS sequence"/>
</dbReference>
<comment type="caution">
    <text evidence="1">The sequence shown here is derived from an EMBL/GenBank/DDBJ whole genome shotgun (WGS) entry which is preliminary data.</text>
</comment>
<accession>A0A133V4S5</accession>